<organism evidence="1 2">
    <name type="scientific">Marinobacterium marinum</name>
    <dbReference type="NCBI Taxonomy" id="2756129"/>
    <lineage>
        <taxon>Bacteria</taxon>
        <taxon>Pseudomonadati</taxon>
        <taxon>Pseudomonadota</taxon>
        <taxon>Gammaproteobacteria</taxon>
        <taxon>Oceanospirillales</taxon>
        <taxon>Oceanospirillaceae</taxon>
        <taxon>Marinobacterium</taxon>
    </lineage>
</organism>
<dbReference type="InterPro" id="IPR036895">
    <property type="entry name" value="Uracil-DNA_glycosylase-like_sf"/>
</dbReference>
<protein>
    <recommendedName>
        <fullName evidence="3">Uracil-DNA glycosylase-like domain-containing protein</fullName>
    </recommendedName>
</protein>
<accession>A0A7W1WZ00</accession>
<dbReference type="Proteomes" id="UP000538931">
    <property type="component" value="Unassembled WGS sequence"/>
</dbReference>
<dbReference type="SUPFAM" id="SSF52141">
    <property type="entry name" value="Uracil-DNA glycosylase-like"/>
    <property type="match status" value="1"/>
</dbReference>
<evidence type="ECO:0000313" key="2">
    <source>
        <dbReference type="Proteomes" id="UP000538931"/>
    </source>
</evidence>
<evidence type="ECO:0008006" key="3">
    <source>
        <dbReference type="Google" id="ProtNLM"/>
    </source>
</evidence>
<comment type="caution">
    <text evidence="1">The sequence shown here is derived from an EMBL/GenBank/DDBJ whole genome shotgun (WGS) entry which is preliminary data.</text>
</comment>
<dbReference type="AlphaFoldDB" id="A0A7W1WZ00"/>
<gene>
    <name evidence="1" type="ORF">H1S06_10715</name>
</gene>
<evidence type="ECO:0000313" key="1">
    <source>
        <dbReference type="EMBL" id="MBA4502833.1"/>
    </source>
</evidence>
<proteinExistence type="predicted"/>
<name>A0A7W1WZ00_9GAMM</name>
<sequence>MSVELQEQQRHQWLDAIGIDSWLPRQSLPGAAPSPAWVAGFTYPEVEPSWQAEAPVEVSEMPAMAGTRSGGKRIDTAALLAQPSASAGRPPETGVSEITRPATQAVAAARRVATARPEPAPRFKLAYLVRGDLLIIDSLPPHQAEGFSRRHRRLLQGMTNALGMATTAELSTPFMLPWPMLAGKNLDQGPEEARRAVARKLNNTLAFKPEICRVLLLGEAACHWVTDQAEGFDALQGQVLTLNERCQALVTLSLSELLSLPERKAEAWRDLQPFRRTPRPHHD</sequence>
<keyword evidence="2" id="KW-1185">Reference proteome</keyword>
<reference evidence="1 2" key="1">
    <citation type="submission" date="2020-07" db="EMBL/GenBank/DDBJ databases">
        <title>Bacterium isolated from marien macroalgae.</title>
        <authorList>
            <person name="Zhu K."/>
            <person name="Lu D."/>
            <person name="Du Z."/>
        </authorList>
    </citation>
    <scope>NUCLEOTIDE SEQUENCE [LARGE SCALE GENOMIC DNA]</scope>
    <source>
        <strain evidence="1 2">3-1745</strain>
    </source>
</reference>
<dbReference type="EMBL" id="JACEMT010000050">
    <property type="protein sequence ID" value="MBA4502833.1"/>
    <property type="molecule type" value="Genomic_DNA"/>
</dbReference>
<dbReference type="Gene3D" id="3.40.470.10">
    <property type="entry name" value="Uracil-DNA glycosylase-like domain"/>
    <property type="match status" value="1"/>
</dbReference>
<dbReference type="RefSeq" id="WP_181739998.1">
    <property type="nucleotide sequence ID" value="NZ_JACEMT010000050.1"/>
</dbReference>